<organism evidence="3 6">
    <name type="scientific">Medicago truncatula</name>
    <name type="common">Barrel medic</name>
    <name type="synonym">Medicago tribuloides</name>
    <dbReference type="NCBI Taxonomy" id="3880"/>
    <lineage>
        <taxon>Eukaryota</taxon>
        <taxon>Viridiplantae</taxon>
        <taxon>Streptophyta</taxon>
        <taxon>Embryophyta</taxon>
        <taxon>Tracheophyta</taxon>
        <taxon>Spermatophyta</taxon>
        <taxon>Magnoliopsida</taxon>
        <taxon>eudicotyledons</taxon>
        <taxon>Gunneridae</taxon>
        <taxon>Pentapetalae</taxon>
        <taxon>rosids</taxon>
        <taxon>fabids</taxon>
        <taxon>Fabales</taxon>
        <taxon>Fabaceae</taxon>
        <taxon>Papilionoideae</taxon>
        <taxon>50 kb inversion clade</taxon>
        <taxon>NPAAA clade</taxon>
        <taxon>Hologalegina</taxon>
        <taxon>IRL clade</taxon>
        <taxon>Trifolieae</taxon>
        <taxon>Medicago</taxon>
    </lineage>
</organism>
<keyword evidence="6" id="KW-1185">Reference proteome</keyword>
<feature type="transmembrane region" description="Helical" evidence="2">
    <location>
        <begin position="55"/>
        <end position="73"/>
    </location>
</feature>
<reference evidence="5" key="3">
    <citation type="submission" date="2015-04" db="UniProtKB">
        <authorList>
            <consortium name="EnsemblPlants"/>
        </authorList>
    </citation>
    <scope>IDENTIFICATION</scope>
    <source>
        <strain evidence="5">cv. Jemalong A17</strain>
    </source>
</reference>
<keyword evidence="2" id="KW-0472">Membrane</keyword>
<feature type="compositionally biased region" description="Basic and acidic residues" evidence="1">
    <location>
        <begin position="1"/>
        <end position="17"/>
    </location>
</feature>
<dbReference type="Proteomes" id="UP000265566">
    <property type="component" value="Chromosome 6"/>
</dbReference>
<evidence type="ECO:0000313" key="4">
    <source>
        <dbReference type="EMBL" id="RHN49761.1"/>
    </source>
</evidence>
<keyword evidence="2 3" id="KW-0812">Transmembrane</keyword>
<gene>
    <name evidence="3" type="ordered locus">MTR_6g005680</name>
    <name evidence="4" type="ORF">MtrunA17_Chr6g0450041</name>
</gene>
<feature type="transmembrane region" description="Helical" evidence="2">
    <location>
        <begin position="121"/>
        <end position="151"/>
    </location>
</feature>
<sequence>MAERRCSSDPAPVEHRRPQPHNRPQAPPSHHVFHSIPLLSSNYEDTFFKTFLQNFYAYLTFVICFIGIGNYFLDAGIQRNHRIAFYMFTLTIHSLFVSFLVSSFEKEVLLSDIMKTKTKMTLAFCIAISTSSLFYGSIGTGVIGILIWTLCFNAGRELWYLYFLRHVIKAFLYVITTILDIIRMIVLMPYEIVLGIILIYEILTTETDTVEDVNVDDINNHGDPNVEDLARPLLEE</sequence>
<feature type="transmembrane region" description="Helical" evidence="2">
    <location>
        <begin position="85"/>
        <end position="101"/>
    </location>
</feature>
<protein>
    <submittedName>
        <fullName evidence="3">Transmembrane protein, putative</fullName>
    </submittedName>
</protein>
<dbReference type="EnsemblPlants" id="AES74416">
    <property type="protein sequence ID" value="AES74416"/>
    <property type="gene ID" value="MTR_6g005680"/>
</dbReference>
<dbReference type="Proteomes" id="UP000002051">
    <property type="component" value="Chromosome 6"/>
</dbReference>
<dbReference type="HOGENOM" id="CLU_1176948_0_0_1"/>
<name>G7KHK4_MEDTR</name>
<accession>G7KHK4</accession>
<proteinExistence type="predicted"/>
<dbReference type="Gramene" id="rna33969">
    <property type="protein sequence ID" value="RHN49761.1"/>
    <property type="gene ID" value="gene33969"/>
</dbReference>
<reference evidence="4" key="4">
    <citation type="journal article" date="2018" name="Nat. Plants">
        <title>Whole-genome landscape of Medicago truncatula symbiotic genes.</title>
        <authorList>
            <person name="Pecrix Y."/>
            <person name="Gamas P."/>
            <person name="Carrere S."/>
        </authorList>
    </citation>
    <scope>NUCLEOTIDE SEQUENCE</scope>
    <source>
        <tissue evidence="4">Leaves</tissue>
    </source>
</reference>
<evidence type="ECO:0000313" key="5">
    <source>
        <dbReference type="EnsemblPlants" id="AES74416"/>
    </source>
</evidence>
<evidence type="ECO:0000256" key="2">
    <source>
        <dbReference type="SAM" id="Phobius"/>
    </source>
</evidence>
<reference evidence="3 6" key="2">
    <citation type="journal article" date="2014" name="BMC Genomics">
        <title>An improved genome release (version Mt4.0) for the model legume Medicago truncatula.</title>
        <authorList>
            <person name="Tang H."/>
            <person name="Krishnakumar V."/>
            <person name="Bidwell S."/>
            <person name="Rosen B."/>
            <person name="Chan A."/>
            <person name="Zhou S."/>
            <person name="Gentzbittel L."/>
            <person name="Childs K.L."/>
            <person name="Yandell M."/>
            <person name="Gundlach H."/>
            <person name="Mayer K.F."/>
            <person name="Schwartz D.C."/>
            <person name="Town C.D."/>
        </authorList>
    </citation>
    <scope>GENOME REANNOTATION</scope>
    <source>
        <strain evidence="5 6">cv. Jemalong A17</strain>
    </source>
</reference>
<keyword evidence="2" id="KW-1133">Transmembrane helix</keyword>
<dbReference type="EMBL" id="PSQE01000006">
    <property type="protein sequence ID" value="RHN49761.1"/>
    <property type="molecule type" value="Genomic_DNA"/>
</dbReference>
<evidence type="ECO:0000313" key="3">
    <source>
        <dbReference type="EMBL" id="AES74416.1"/>
    </source>
</evidence>
<reference evidence="3 6" key="1">
    <citation type="journal article" date="2011" name="Nature">
        <title>The Medicago genome provides insight into the evolution of rhizobial symbioses.</title>
        <authorList>
            <person name="Young N.D."/>
            <person name="Debelle F."/>
            <person name="Oldroyd G.E."/>
            <person name="Geurts R."/>
            <person name="Cannon S.B."/>
            <person name="Udvardi M.K."/>
            <person name="Benedito V.A."/>
            <person name="Mayer K.F."/>
            <person name="Gouzy J."/>
            <person name="Schoof H."/>
            <person name="Van de Peer Y."/>
            <person name="Proost S."/>
            <person name="Cook D.R."/>
            <person name="Meyers B.C."/>
            <person name="Spannagl M."/>
            <person name="Cheung F."/>
            <person name="De Mita S."/>
            <person name="Krishnakumar V."/>
            <person name="Gundlach H."/>
            <person name="Zhou S."/>
            <person name="Mudge J."/>
            <person name="Bharti A.K."/>
            <person name="Murray J.D."/>
            <person name="Naoumkina M.A."/>
            <person name="Rosen B."/>
            <person name="Silverstein K.A."/>
            <person name="Tang H."/>
            <person name="Rombauts S."/>
            <person name="Zhao P.X."/>
            <person name="Zhou P."/>
            <person name="Barbe V."/>
            <person name="Bardou P."/>
            <person name="Bechner M."/>
            <person name="Bellec A."/>
            <person name="Berger A."/>
            <person name="Berges H."/>
            <person name="Bidwell S."/>
            <person name="Bisseling T."/>
            <person name="Choisne N."/>
            <person name="Couloux A."/>
            <person name="Denny R."/>
            <person name="Deshpande S."/>
            <person name="Dai X."/>
            <person name="Doyle J.J."/>
            <person name="Dudez A.M."/>
            <person name="Farmer A.D."/>
            <person name="Fouteau S."/>
            <person name="Franken C."/>
            <person name="Gibelin C."/>
            <person name="Gish J."/>
            <person name="Goldstein S."/>
            <person name="Gonzalez A.J."/>
            <person name="Green P.J."/>
            <person name="Hallab A."/>
            <person name="Hartog M."/>
            <person name="Hua A."/>
            <person name="Humphray S.J."/>
            <person name="Jeong D.H."/>
            <person name="Jing Y."/>
            <person name="Jocker A."/>
            <person name="Kenton S.M."/>
            <person name="Kim D.J."/>
            <person name="Klee K."/>
            <person name="Lai H."/>
            <person name="Lang C."/>
            <person name="Lin S."/>
            <person name="Macmil S.L."/>
            <person name="Magdelenat G."/>
            <person name="Matthews L."/>
            <person name="McCorrison J."/>
            <person name="Monaghan E.L."/>
            <person name="Mun J.H."/>
            <person name="Najar F.Z."/>
            <person name="Nicholson C."/>
            <person name="Noirot C."/>
            <person name="O'Bleness M."/>
            <person name="Paule C.R."/>
            <person name="Poulain J."/>
            <person name="Prion F."/>
            <person name="Qin B."/>
            <person name="Qu C."/>
            <person name="Retzel E.F."/>
            <person name="Riddle C."/>
            <person name="Sallet E."/>
            <person name="Samain S."/>
            <person name="Samson N."/>
            <person name="Sanders I."/>
            <person name="Saurat O."/>
            <person name="Scarpelli C."/>
            <person name="Schiex T."/>
            <person name="Segurens B."/>
            <person name="Severin A.J."/>
            <person name="Sherrier D.J."/>
            <person name="Shi R."/>
            <person name="Sims S."/>
            <person name="Singer S.R."/>
            <person name="Sinharoy S."/>
            <person name="Sterck L."/>
            <person name="Viollet A."/>
            <person name="Wang B.B."/>
            <person name="Wang K."/>
            <person name="Wang M."/>
            <person name="Wang X."/>
            <person name="Warfsmann J."/>
            <person name="Weissenbach J."/>
            <person name="White D.D."/>
            <person name="White J.D."/>
            <person name="Wiley G.B."/>
            <person name="Wincker P."/>
            <person name="Xing Y."/>
            <person name="Yang L."/>
            <person name="Yao Z."/>
            <person name="Ying F."/>
            <person name="Zhai J."/>
            <person name="Zhou L."/>
            <person name="Zuber A."/>
            <person name="Denarie J."/>
            <person name="Dixon R.A."/>
            <person name="May G.D."/>
            <person name="Schwartz D.C."/>
            <person name="Rogers J."/>
            <person name="Quetier F."/>
            <person name="Town C.D."/>
            <person name="Roe B.A."/>
        </authorList>
    </citation>
    <scope>NUCLEOTIDE SEQUENCE [LARGE SCALE GENOMIC DNA]</scope>
    <source>
        <strain evidence="3">A17</strain>
        <strain evidence="5 6">cv. Jemalong A17</strain>
    </source>
</reference>
<dbReference type="EMBL" id="CM001222">
    <property type="protein sequence ID" value="AES74416.1"/>
    <property type="molecule type" value="Genomic_DNA"/>
</dbReference>
<evidence type="ECO:0000256" key="1">
    <source>
        <dbReference type="SAM" id="MobiDB-lite"/>
    </source>
</evidence>
<feature type="transmembrane region" description="Helical" evidence="2">
    <location>
        <begin position="158"/>
        <end position="175"/>
    </location>
</feature>
<dbReference type="AlphaFoldDB" id="G7KHK4"/>
<evidence type="ECO:0000313" key="6">
    <source>
        <dbReference type="Proteomes" id="UP000002051"/>
    </source>
</evidence>
<dbReference type="PaxDb" id="3880-AES74416"/>
<feature type="region of interest" description="Disordered" evidence="1">
    <location>
        <begin position="1"/>
        <end position="29"/>
    </location>
</feature>
<feature type="transmembrane region" description="Helical" evidence="2">
    <location>
        <begin position="181"/>
        <end position="200"/>
    </location>
</feature>